<keyword evidence="4" id="KW-0630">Potassium</keyword>
<name>A0A1F8F4K4_9BACT</name>
<evidence type="ECO:0000256" key="4">
    <source>
        <dbReference type="ARBA" id="ARBA00022958"/>
    </source>
</evidence>
<evidence type="ECO:0000259" key="8">
    <source>
        <dbReference type="Pfam" id="PF00108"/>
    </source>
</evidence>
<evidence type="ECO:0000256" key="1">
    <source>
        <dbReference type="ARBA" id="ARBA00010982"/>
    </source>
</evidence>
<keyword evidence="2 7" id="KW-0808">Transferase</keyword>
<keyword evidence="3" id="KW-0479">Metal-binding</keyword>
<feature type="domain" description="Thiolase N-terminal" evidence="8">
    <location>
        <begin position="141"/>
        <end position="255"/>
    </location>
</feature>
<dbReference type="SUPFAM" id="SSF53901">
    <property type="entry name" value="Thiolase-like"/>
    <property type="match status" value="1"/>
</dbReference>
<evidence type="ECO:0000313" key="11">
    <source>
        <dbReference type="Proteomes" id="UP000178023"/>
    </source>
</evidence>
<dbReference type="GO" id="GO:0006635">
    <property type="term" value="P:fatty acid beta-oxidation"/>
    <property type="evidence" value="ECO:0007669"/>
    <property type="project" value="TreeGrafter"/>
</dbReference>
<feature type="domain" description="Thiolase C-terminal" evidence="9">
    <location>
        <begin position="263"/>
        <end position="385"/>
    </location>
</feature>
<dbReference type="InterPro" id="IPR020613">
    <property type="entry name" value="Thiolase_CS"/>
</dbReference>
<evidence type="ECO:0000256" key="5">
    <source>
        <dbReference type="ARBA" id="ARBA00023315"/>
    </source>
</evidence>
<feature type="active site" description="Proton acceptor" evidence="6">
    <location>
        <position position="373"/>
    </location>
</feature>
<dbReference type="PANTHER" id="PTHR18919:SF156">
    <property type="entry name" value="ACETYL-COA ACETYLTRANSFERASE, MITOCHONDRIAL"/>
    <property type="match status" value="1"/>
</dbReference>
<dbReference type="CDD" id="cd00751">
    <property type="entry name" value="thiolase"/>
    <property type="match status" value="1"/>
</dbReference>
<dbReference type="GO" id="GO:0003985">
    <property type="term" value="F:acetyl-CoA C-acetyltransferase activity"/>
    <property type="evidence" value="ECO:0007669"/>
    <property type="project" value="TreeGrafter"/>
</dbReference>
<accession>A0A1F8F4K4</accession>
<dbReference type="PANTHER" id="PTHR18919">
    <property type="entry name" value="ACETYL-COA C-ACYLTRANSFERASE"/>
    <property type="match status" value="1"/>
</dbReference>
<comment type="similarity">
    <text evidence="1 7">Belongs to the thiolase-like superfamily. Thiolase family.</text>
</comment>
<dbReference type="Pfam" id="PF00108">
    <property type="entry name" value="Thiolase_N"/>
    <property type="match status" value="2"/>
</dbReference>
<dbReference type="PIRSF" id="PIRSF000429">
    <property type="entry name" value="Ac-CoA_Ac_transf"/>
    <property type="match status" value="1"/>
</dbReference>
<dbReference type="InterPro" id="IPR016039">
    <property type="entry name" value="Thiolase-like"/>
</dbReference>
<evidence type="ECO:0000256" key="6">
    <source>
        <dbReference type="PIRSR" id="PIRSR000429-1"/>
    </source>
</evidence>
<organism evidence="10 11">
    <name type="scientific">Candidatus Yanofskybacteria bacterium RIFCSPHIGHO2_01_FULL_45_42</name>
    <dbReference type="NCBI Taxonomy" id="1802671"/>
    <lineage>
        <taxon>Bacteria</taxon>
        <taxon>Candidatus Yanofskyibacteriota</taxon>
    </lineage>
</organism>
<proteinExistence type="inferred from homology"/>
<dbReference type="Pfam" id="PF02803">
    <property type="entry name" value="Thiolase_C"/>
    <property type="match status" value="1"/>
</dbReference>
<protein>
    <recommendedName>
        <fullName evidence="12">Acetyl-CoA acetyltransferase</fullName>
    </recommendedName>
</protein>
<sequence>MNTVYVVGAARSPIFSVELGKNGGLNTSSVSGLLPQEIGAQVLAELFTEALINPEDVDFFYLGSAISQKVERTLYQAPAKFIFRKGAAGRVVKALGRTVEKACSTGLSAIWSASRKIMVGKADVAIAGGLDMMSRQPNEVIILGLTDPSTQKIMAQLADEKAAELGFTREMHDSYALESYQFAAQHLGDHQIVPIQVGGNAGLEIKSDEEVVRKASRITAKLLARSPTYPGCKVITPLNSSKFGDAASFVALASEKAVREKHLKPIARIVAYAEWSEREPKDFIVAPVGAARRVLVMSGLLPSQIDRWESNEAFATVPLNLIKELGISRDVVNPWGGAVAHGHPIGATGGVLTTKHIQILRKDAKRYGMVVICNATGEATAMIFEMV</sequence>
<dbReference type="PROSITE" id="PS00737">
    <property type="entry name" value="THIOLASE_2"/>
    <property type="match status" value="1"/>
</dbReference>
<evidence type="ECO:0000259" key="9">
    <source>
        <dbReference type="Pfam" id="PF02803"/>
    </source>
</evidence>
<comment type="caution">
    <text evidence="10">The sequence shown here is derived from an EMBL/GenBank/DDBJ whole genome shotgun (WGS) entry which is preliminary data.</text>
</comment>
<feature type="active site" description="Proton acceptor" evidence="6">
    <location>
        <position position="343"/>
    </location>
</feature>
<feature type="domain" description="Thiolase N-terminal" evidence="8">
    <location>
        <begin position="4"/>
        <end position="138"/>
    </location>
</feature>
<evidence type="ECO:0000256" key="2">
    <source>
        <dbReference type="ARBA" id="ARBA00022679"/>
    </source>
</evidence>
<dbReference type="InterPro" id="IPR020617">
    <property type="entry name" value="Thiolase_C"/>
</dbReference>
<dbReference type="Gene3D" id="3.40.47.10">
    <property type="match status" value="1"/>
</dbReference>
<evidence type="ECO:0000256" key="7">
    <source>
        <dbReference type="RuleBase" id="RU003557"/>
    </source>
</evidence>
<dbReference type="InterPro" id="IPR002155">
    <property type="entry name" value="Thiolase"/>
</dbReference>
<dbReference type="Proteomes" id="UP000178023">
    <property type="component" value="Unassembled WGS sequence"/>
</dbReference>
<dbReference type="InterPro" id="IPR020616">
    <property type="entry name" value="Thiolase_N"/>
</dbReference>
<dbReference type="AlphaFoldDB" id="A0A1F8F4K4"/>
<reference evidence="10 11" key="1">
    <citation type="journal article" date="2016" name="Nat. Commun.">
        <title>Thousands of microbial genomes shed light on interconnected biogeochemical processes in an aquifer system.</title>
        <authorList>
            <person name="Anantharaman K."/>
            <person name="Brown C.T."/>
            <person name="Hug L.A."/>
            <person name="Sharon I."/>
            <person name="Castelle C.J."/>
            <person name="Probst A.J."/>
            <person name="Thomas B.C."/>
            <person name="Singh A."/>
            <person name="Wilkins M.J."/>
            <person name="Karaoz U."/>
            <person name="Brodie E.L."/>
            <person name="Williams K.H."/>
            <person name="Hubbard S.S."/>
            <person name="Banfield J.F."/>
        </authorList>
    </citation>
    <scope>NUCLEOTIDE SEQUENCE [LARGE SCALE GENOMIC DNA]</scope>
</reference>
<gene>
    <name evidence="10" type="ORF">A2750_01375</name>
</gene>
<keyword evidence="5 7" id="KW-0012">Acyltransferase</keyword>
<evidence type="ECO:0000256" key="3">
    <source>
        <dbReference type="ARBA" id="ARBA00022723"/>
    </source>
</evidence>
<feature type="active site" description="Acyl-thioester intermediate" evidence="6">
    <location>
        <position position="103"/>
    </location>
</feature>
<evidence type="ECO:0008006" key="12">
    <source>
        <dbReference type="Google" id="ProtNLM"/>
    </source>
</evidence>
<dbReference type="GO" id="GO:0046872">
    <property type="term" value="F:metal ion binding"/>
    <property type="evidence" value="ECO:0007669"/>
    <property type="project" value="UniProtKB-KW"/>
</dbReference>
<evidence type="ECO:0000313" key="10">
    <source>
        <dbReference type="EMBL" id="OGN08085.1"/>
    </source>
</evidence>
<dbReference type="EMBL" id="MGJL01000011">
    <property type="protein sequence ID" value="OGN08085.1"/>
    <property type="molecule type" value="Genomic_DNA"/>
</dbReference>